<reference evidence="5" key="1">
    <citation type="submission" date="2013-07" db="EMBL/GenBank/DDBJ databases">
        <title>The Genome Sequence of Cryptococcus bestiolae CBS10118.</title>
        <authorList>
            <consortium name="The Broad Institute Genome Sequencing Platform"/>
            <person name="Cuomo C."/>
            <person name="Litvintseva A."/>
            <person name="Chen Y."/>
            <person name="Heitman J."/>
            <person name="Sun S."/>
            <person name="Springer D."/>
            <person name="Dromer F."/>
            <person name="Young S.K."/>
            <person name="Zeng Q."/>
            <person name="Gargeya S."/>
            <person name="Fitzgerald M."/>
            <person name="Abouelleil A."/>
            <person name="Alvarado L."/>
            <person name="Berlin A.M."/>
            <person name="Chapman S.B."/>
            <person name="Dewar J."/>
            <person name="Goldberg J."/>
            <person name="Griggs A."/>
            <person name="Gujja S."/>
            <person name="Hansen M."/>
            <person name="Howarth C."/>
            <person name="Imamovic A."/>
            <person name="Larimer J."/>
            <person name="McCowan C."/>
            <person name="Murphy C."/>
            <person name="Pearson M."/>
            <person name="Priest M."/>
            <person name="Roberts A."/>
            <person name="Saif S."/>
            <person name="Shea T."/>
            <person name="Sykes S."/>
            <person name="Wortman J."/>
            <person name="Nusbaum C."/>
            <person name="Birren B."/>
        </authorList>
    </citation>
    <scope>NUCLEOTIDE SEQUENCE [LARGE SCALE GENOMIC DNA]</scope>
    <source>
        <strain evidence="5">CBS 10118</strain>
    </source>
</reference>
<dbReference type="InterPro" id="IPR050346">
    <property type="entry name" value="FMO-like"/>
</dbReference>
<keyword evidence="7" id="KW-1185">Reference proteome</keyword>
<dbReference type="Pfam" id="PF07992">
    <property type="entry name" value="Pyr_redox_2"/>
    <property type="match status" value="1"/>
</dbReference>
<keyword evidence="1" id="KW-0285">Flavoprotein</keyword>
<dbReference type="AlphaFoldDB" id="A0A1B9GBS5"/>
<dbReference type="STRING" id="1296100.A0A1B9GBS5"/>
<dbReference type="EMBL" id="CP144542">
    <property type="protein sequence ID" value="WVW82614.1"/>
    <property type="molecule type" value="Genomic_DNA"/>
</dbReference>
<evidence type="ECO:0000256" key="3">
    <source>
        <dbReference type="ARBA" id="ARBA00023002"/>
    </source>
</evidence>
<dbReference type="EMBL" id="KI894019">
    <property type="protein sequence ID" value="OCF28474.1"/>
    <property type="molecule type" value="Genomic_DNA"/>
</dbReference>
<dbReference type="PRINTS" id="PR00368">
    <property type="entry name" value="FADPNR"/>
</dbReference>
<evidence type="ECO:0000256" key="2">
    <source>
        <dbReference type="ARBA" id="ARBA00022827"/>
    </source>
</evidence>
<dbReference type="VEuPathDB" id="FungiDB:I302_03333"/>
<dbReference type="PANTHER" id="PTHR23023">
    <property type="entry name" value="DIMETHYLANILINE MONOOXYGENASE"/>
    <property type="match status" value="1"/>
</dbReference>
<dbReference type="OrthoDB" id="2915840at2759"/>
<evidence type="ECO:0000259" key="4">
    <source>
        <dbReference type="Pfam" id="PF07992"/>
    </source>
</evidence>
<evidence type="ECO:0000313" key="5">
    <source>
        <dbReference type="EMBL" id="OCF28474.1"/>
    </source>
</evidence>
<dbReference type="PRINTS" id="PR00411">
    <property type="entry name" value="PNDRDTASEI"/>
</dbReference>
<evidence type="ECO:0000256" key="1">
    <source>
        <dbReference type="ARBA" id="ARBA00022630"/>
    </source>
</evidence>
<dbReference type="InterPro" id="IPR023753">
    <property type="entry name" value="FAD/NAD-binding_dom"/>
</dbReference>
<name>A0A1B9GBS5_9TREE</name>
<sequence>MSSDTKSNLTVLIIGCGPAGLINARTLIQDGFTVTMVAKEEDVGGCWRHTYPDLTTNSPWGSFTFSGLDMPKPSNHRGDVVPARTYRRYLEDFYHYFIKDRAEVLFNTEVISLYPRGEGERGWTAQLKSNEVQEERSFDRVVLATGYLGQPFTPDVFQSTSIPTFHTSALGFPNELDKLLATVSPSNDKPCIEGDQDTILVVGGGKSGMDTAALLANRGRKVIWSFRGPLKWFAPTVPPGMMGANRLDILFGPSRVNDSWAMWFYHYTFPGARLVRAFWGWMRSGWAHTYTSHDLAPPTTDPYLALAHFAGGIPLSPTDCLPLIKSGKIIALQNSTPTSIDDEKGIVHFTNGEGVVQNVRCGAIVTATGYRGGTYEFIDSKLRKRLGLVRCLSNEKKVETRQKVLEMRKKWRSVESDEYKDVRLPMVFRGILPLGRFGERDLAVTGATRPFYVPAITYEVESHWISSLFKDDHCLKLPKTKKDCQDEIEADNNFTRARYPGIDPYECIPSGTYFSGFNDLSYTRVLLRDMSLDPWRQKSDALWWKFWGKGWMDVRVSPEQYSTIGDERRILRERK</sequence>
<dbReference type="Proteomes" id="UP000092730">
    <property type="component" value="Chromosome 2"/>
</dbReference>
<proteinExistence type="predicted"/>
<dbReference type="KEGG" id="kbi:30207732"/>
<evidence type="ECO:0000313" key="6">
    <source>
        <dbReference type="EMBL" id="WVW82614.1"/>
    </source>
</evidence>
<accession>A0A1B9GBS5</accession>
<keyword evidence="3" id="KW-0560">Oxidoreductase</keyword>
<dbReference type="InterPro" id="IPR036188">
    <property type="entry name" value="FAD/NAD-bd_sf"/>
</dbReference>
<evidence type="ECO:0000313" key="7">
    <source>
        <dbReference type="Proteomes" id="UP000092730"/>
    </source>
</evidence>
<dbReference type="GO" id="GO:0016491">
    <property type="term" value="F:oxidoreductase activity"/>
    <property type="evidence" value="ECO:0007669"/>
    <property type="project" value="UniProtKB-KW"/>
</dbReference>
<dbReference type="SUPFAM" id="SSF51905">
    <property type="entry name" value="FAD/NAD(P)-binding domain"/>
    <property type="match status" value="2"/>
</dbReference>
<reference evidence="6" key="4">
    <citation type="submission" date="2024-02" db="EMBL/GenBank/DDBJ databases">
        <title>Comparative genomics of Cryptococcus and Kwoniella reveals pathogenesis evolution and contrasting modes of karyotype evolution via chromosome fusion or intercentromeric recombination.</title>
        <authorList>
            <person name="Coelho M.A."/>
            <person name="David-Palma M."/>
            <person name="Shea T."/>
            <person name="Bowers K."/>
            <person name="McGinley-Smith S."/>
            <person name="Mohammad A.W."/>
            <person name="Gnirke A."/>
            <person name="Yurkov A.M."/>
            <person name="Nowrousian M."/>
            <person name="Sun S."/>
            <person name="Cuomo C.A."/>
            <person name="Heitman J."/>
        </authorList>
    </citation>
    <scope>NUCLEOTIDE SEQUENCE</scope>
    <source>
        <strain evidence="6">CBS 10118</strain>
    </source>
</reference>
<keyword evidence="2" id="KW-0274">FAD</keyword>
<gene>
    <name evidence="5" type="ORF">I302_03333</name>
    <name evidence="6" type="ORF">I302_104625</name>
</gene>
<reference evidence="5" key="3">
    <citation type="submission" date="2014-01" db="EMBL/GenBank/DDBJ databases">
        <title>Evolution of pathogenesis and genome organization in the Tremellales.</title>
        <authorList>
            <person name="Cuomo C."/>
            <person name="Litvintseva A."/>
            <person name="Heitman J."/>
            <person name="Chen Y."/>
            <person name="Sun S."/>
            <person name="Springer D."/>
            <person name="Dromer F."/>
            <person name="Young S."/>
            <person name="Zeng Q."/>
            <person name="Chapman S."/>
            <person name="Gujja S."/>
            <person name="Saif S."/>
            <person name="Birren B."/>
        </authorList>
    </citation>
    <scope>NUCLEOTIDE SEQUENCE</scope>
    <source>
        <strain evidence="5">CBS 10118</strain>
    </source>
</reference>
<reference evidence="6" key="2">
    <citation type="submission" date="2013-07" db="EMBL/GenBank/DDBJ databases">
        <authorList>
            <consortium name="The Broad Institute Genome Sequencing Platform"/>
            <person name="Cuomo C."/>
            <person name="Litvintseva A."/>
            <person name="Chen Y."/>
            <person name="Heitman J."/>
            <person name="Sun S."/>
            <person name="Springer D."/>
            <person name="Dromer F."/>
            <person name="Young S.K."/>
            <person name="Zeng Q."/>
            <person name="Gargeya S."/>
            <person name="Fitzgerald M."/>
            <person name="Abouelleil A."/>
            <person name="Alvarado L."/>
            <person name="Berlin A.M."/>
            <person name="Chapman S.B."/>
            <person name="Dewar J."/>
            <person name="Goldberg J."/>
            <person name="Griggs A."/>
            <person name="Gujja S."/>
            <person name="Hansen M."/>
            <person name="Howarth C."/>
            <person name="Imamovic A."/>
            <person name="Larimer J."/>
            <person name="McCowan C."/>
            <person name="Murphy C."/>
            <person name="Pearson M."/>
            <person name="Priest M."/>
            <person name="Roberts A."/>
            <person name="Saif S."/>
            <person name="Shea T."/>
            <person name="Sykes S."/>
            <person name="Wortman J."/>
            <person name="Nusbaum C."/>
            <person name="Birren B."/>
        </authorList>
    </citation>
    <scope>NUCLEOTIDE SEQUENCE</scope>
    <source>
        <strain evidence="6">CBS 10118</strain>
    </source>
</reference>
<dbReference type="Gene3D" id="3.50.50.60">
    <property type="entry name" value="FAD/NAD(P)-binding domain"/>
    <property type="match status" value="1"/>
</dbReference>
<protein>
    <recommendedName>
        <fullName evidence="4">FAD/NAD(P)-binding domain-containing protein</fullName>
    </recommendedName>
</protein>
<feature type="domain" description="FAD/NAD(P)-binding" evidence="4">
    <location>
        <begin position="10"/>
        <end position="223"/>
    </location>
</feature>
<organism evidence="5">
    <name type="scientific">Kwoniella bestiolae CBS 10118</name>
    <dbReference type="NCBI Taxonomy" id="1296100"/>
    <lineage>
        <taxon>Eukaryota</taxon>
        <taxon>Fungi</taxon>
        <taxon>Dikarya</taxon>
        <taxon>Basidiomycota</taxon>
        <taxon>Agaricomycotina</taxon>
        <taxon>Tremellomycetes</taxon>
        <taxon>Tremellales</taxon>
        <taxon>Cryptococcaceae</taxon>
        <taxon>Kwoniella</taxon>
    </lineage>
</organism>
<dbReference type="GeneID" id="30207732"/>
<dbReference type="RefSeq" id="XP_019049544.1">
    <property type="nucleotide sequence ID" value="XM_019189982.1"/>
</dbReference>